<keyword evidence="9" id="KW-0067">ATP-binding</keyword>
<evidence type="ECO:0000259" key="12">
    <source>
        <dbReference type="PROSITE" id="PS51163"/>
    </source>
</evidence>
<keyword evidence="8" id="KW-0547">Nucleotide-binding</keyword>
<evidence type="ECO:0000256" key="8">
    <source>
        <dbReference type="ARBA" id="ARBA00022741"/>
    </source>
</evidence>
<dbReference type="PANTHER" id="PTHR17490">
    <property type="entry name" value="SUA5"/>
    <property type="match status" value="1"/>
</dbReference>
<evidence type="ECO:0000256" key="9">
    <source>
        <dbReference type="ARBA" id="ARBA00022840"/>
    </source>
</evidence>
<protein>
    <recommendedName>
        <fullName evidence="10">L-threonylcarbamoyladenylate synthase</fullName>
        <ecNumber evidence="3">2.7.7.87</ecNumber>
    </recommendedName>
    <alternativeName>
        <fullName evidence="10">L-threonylcarbamoyladenylate synthase</fullName>
    </alternativeName>
</protein>
<dbReference type="Pfam" id="PF01300">
    <property type="entry name" value="Sua5_yciO_yrdC"/>
    <property type="match status" value="1"/>
</dbReference>
<evidence type="ECO:0000256" key="2">
    <source>
        <dbReference type="ARBA" id="ARBA00007663"/>
    </source>
</evidence>
<dbReference type="PANTHER" id="PTHR17490:SF16">
    <property type="entry name" value="THREONYLCARBAMOYL-AMP SYNTHASE"/>
    <property type="match status" value="1"/>
</dbReference>
<dbReference type="GO" id="GO:0005737">
    <property type="term" value="C:cytoplasm"/>
    <property type="evidence" value="ECO:0007669"/>
    <property type="project" value="UniProtKB-SubCell"/>
</dbReference>
<proteinExistence type="inferred from homology"/>
<keyword evidence="5" id="KW-0808">Transferase</keyword>
<dbReference type="InterPro" id="IPR050156">
    <property type="entry name" value="TC-AMP_synthase_SUA5"/>
</dbReference>
<evidence type="ECO:0000313" key="14">
    <source>
        <dbReference type="Proteomes" id="UP000648239"/>
    </source>
</evidence>
<dbReference type="SUPFAM" id="SSF55821">
    <property type="entry name" value="YrdC/RibB"/>
    <property type="match status" value="1"/>
</dbReference>
<name>A0A8J6XZG8_9BACT</name>
<dbReference type="GO" id="GO:0000049">
    <property type="term" value="F:tRNA binding"/>
    <property type="evidence" value="ECO:0007669"/>
    <property type="project" value="TreeGrafter"/>
</dbReference>
<comment type="caution">
    <text evidence="13">The sequence shown here is derived from an EMBL/GenBank/DDBJ whole genome shotgun (WGS) entry which is preliminary data.</text>
</comment>
<evidence type="ECO:0000256" key="1">
    <source>
        <dbReference type="ARBA" id="ARBA00004496"/>
    </source>
</evidence>
<dbReference type="Gene3D" id="3.90.870.10">
    <property type="entry name" value="DHBP synthase"/>
    <property type="match status" value="1"/>
</dbReference>
<evidence type="ECO:0000256" key="7">
    <source>
        <dbReference type="ARBA" id="ARBA00022695"/>
    </source>
</evidence>
<comment type="similarity">
    <text evidence="2">Belongs to the SUA5 family.</text>
</comment>
<dbReference type="AlphaFoldDB" id="A0A8J6XZG8"/>
<dbReference type="Proteomes" id="UP000648239">
    <property type="component" value="Unassembled WGS sequence"/>
</dbReference>
<dbReference type="InterPro" id="IPR017945">
    <property type="entry name" value="DHBP_synth_RibB-like_a/b_dom"/>
</dbReference>
<evidence type="ECO:0000256" key="11">
    <source>
        <dbReference type="ARBA" id="ARBA00048366"/>
    </source>
</evidence>
<comment type="catalytic activity">
    <reaction evidence="11">
        <text>L-threonine + hydrogencarbonate + ATP = L-threonylcarbamoyladenylate + diphosphate + H2O</text>
        <dbReference type="Rhea" id="RHEA:36407"/>
        <dbReference type="ChEBI" id="CHEBI:15377"/>
        <dbReference type="ChEBI" id="CHEBI:17544"/>
        <dbReference type="ChEBI" id="CHEBI:30616"/>
        <dbReference type="ChEBI" id="CHEBI:33019"/>
        <dbReference type="ChEBI" id="CHEBI:57926"/>
        <dbReference type="ChEBI" id="CHEBI:73682"/>
        <dbReference type="EC" id="2.7.7.87"/>
    </reaction>
</comment>
<comment type="subcellular location">
    <subcellularLocation>
        <location evidence="1">Cytoplasm</location>
    </subcellularLocation>
</comment>
<dbReference type="GO" id="GO:0006450">
    <property type="term" value="P:regulation of translational fidelity"/>
    <property type="evidence" value="ECO:0007669"/>
    <property type="project" value="TreeGrafter"/>
</dbReference>
<dbReference type="GO" id="GO:0008033">
    <property type="term" value="P:tRNA processing"/>
    <property type="evidence" value="ECO:0007669"/>
    <property type="project" value="UniProtKB-KW"/>
</dbReference>
<gene>
    <name evidence="13" type="ORF">IFK94_09045</name>
</gene>
<keyword evidence="6" id="KW-0819">tRNA processing</keyword>
<dbReference type="EMBL" id="JACXWD010000026">
    <property type="protein sequence ID" value="MBD3868260.1"/>
    <property type="molecule type" value="Genomic_DNA"/>
</dbReference>
<dbReference type="GO" id="GO:0061710">
    <property type="term" value="F:L-threonylcarbamoyladenylate synthase"/>
    <property type="evidence" value="ECO:0007669"/>
    <property type="project" value="UniProtKB-EC"/>
</dbReference>
<keyword evidence="7" id="KW-0548">Nucleotidyltransferase</keyword>
<keyword evidence="4" id="KW-0963">Cytoplasm</keyword>
<evidence type="ECO:0000313" key="13">
    <source>
        <dbReference type="EMBL" id="MBD3868260.1"/>
    </source>
</evidence>
<evidence type="ECO:0000256" key="3">
    <source>
        <dbReference type="ARBA" id="ARBA00012584"/>
    </source>
</evidence>
<organism evidence="13 14">
    <name type="scientific">Candidatus Polarisedimenticola svalbardensis</name>
    <dbReference type="NCBI Taxonomy" id="2886004"/>
    <lineage>
        <taxon>Bacteria</taxon>
        <taxon>Pseudomonadati</taxon>
        <taxon>Acidobacteriota</taxon>
        <taxon>Candidatus Polarisedimenticolia</taxon>
        <taxon>Candidatus Polarisedimenticolales</taxon>
        <taxon>Candidatus Polarisedimenticolaceae</taxon>
        <taxon>Candidatus Polarisedimenticola</taxon>
    </lineage>
</organism>
<sequence>MAAQIIPVSPDDPRADRIRLAAGVLDRGGVVAIPTETFYGLAVDSFSRSSLGAVNRLKGKDSGSPVLLLLSDRTMAGQVAEELPDSFHALARAFWPGPLTLVVRASKAVPPDVSGGRGTVGIRVPGLALPRHLAAALGRPISGISSNRHGEQPHRNAVEVFRDFPRGVDMILDGGPTPGGAPSTVVDLSQAQPRVIRQGILPVTVFEPFLPGLQVPIA</sequence>
<evidence type="ECO:0000256" key="6">
    <source>
        <dbReference type="ARBA" id="ARBA00022694"/>
    </source>
</evidence>
<evidence type="ECO:0000256" key="4">
    <source>
        <dbReference type="ARBA" id="ARBA00022490"/>
    </source>
</evidence>
<feature type="domain" description="YrdC-like" evidence="12">
    <location>
        <begin position="15"/>
        <end position="201"/>
    </location>
</feature>
<dbReference type="InterPro" id="IPR006070">
    <property type="entry name" value="Sua5-like_dom"/>
</dbReference>
<dbReference type="NCBIfam" id="TIGR00057">
    <property type="entry name" value="L-threonylcarbamoyladenylate synthase"/>
    <property type="match status" value="1"/>
</dbReference>
<evidence type="ECO:0000256" key="5">
    <source>
        <dbReference type="ARBA" id="ARBA00022679"/>
    </source>
</evidence>
<evidence type="ECO:0000256" key="10">
    <source>
        <dbReference type="ARBA" id="ARBA00029774"/>
    </source>
</evidence>
<reference evidence="13 14" key="1">
    <citation type="submission" date="2020-08" db="EMBL/GenBank/DDBJ databases">
        <title>Acidobacteriota in marine sediments use diverse sulfur dissimilation pathways.</title>
        <authorList>
            <person name="Wasmund K."/>
        </authorList>
    </citation>
    <scope>NUCLEOTIDE SEQUENCE [LARGE SCALE GENOMIC DNA]</scope>
    <source>
        <strain evidence="13">MAG AM4</strain>
    </source>
</reference>
<dbReference type="GO" id="GO:0003725">
    <property type="term" value="F:double-stranded RNA binding"/>
    <property type="evidence" value="ECO:0007669"/>
    <property type="project" value="InterPro"/>
</dbReference>
<dbReference type="GO" id="GO:0005524">
    <property type="term" value="F:ATP binding"/>
    <property type="evidence" value="ECO:0007669"/>
    <property type="project" value="UniProtKB-KW"/>
</dbReference>
<accession>A0A8J6XZG8</accession>
<dbReference type="EC" id="2.7.7.87" evidence="3"/>
<dbReference type="PROSITE" id="PS51163">
    <property type="entry name" value="YRDC"/>
    <property type="match status" value="1"/>
</dbReference>